<evidence type="ECO:0000256" key="5">
    <source>
        <dbReference type="SAM" id="MobiDB-lite"/>
    </source>
</evidence>
<dbReference type="Gene3D" id="3.30.40.10">
    <property type="entry name" value="Zinc/RING finger domain, C3HC4 (zinc finger)"/>
    <property type="match status" value="1"/>
</dbReference>
<evidence type="ECO:0000256" key="3">
    <source>
        <dbReference type="ARBA" id="ARBA00022833"/>
    </source>
</evidence>
<feature type="compositionally biased region" description="Low complexity" evidence="5">
    <location>
        <begin position="33"/>
        <end position="43"/>
    </location>
</feature>
<dbReference type="PANTHER" id="PTHR42647">
    <property type="entry name" value="SBP (S-RIBONUCLEASE BINDING PROTEIN) FAMILY PROTEIN"/>
    <property type="match status" value="1"/>
</dbReference>
<evidence type="ECO:0000313" key="7">
    <source>
        <dbReference type="EMBL" id="PAN10108.1"/>
    </source>
</evidence>
<dbReference type="Proteomes" id="UP000243499">
    <property type="component" value="Chromosome 2"/>
</dbReference>
<dbReference type="PANTHER" id="PTHR42647:SF31">
    <property type="entry name" value="RING-TYPE DOMAIN-CONTAINING PROTEIN"/>
    <property type="match status" value="1"/>
</dbReference>
<dbReference type="PROSITE" id="PS50089">
    <property type="entry name" value="ZF_RING_2"/>
    <property type="match status" value="1"/>
</dbReference>
<dbReference type="InterPro" id="IPR001841">
    <property type="entry name" value="Znf_RING"/>
</dbReference>
<dbReference type="EMBL" id="CM008047">
    <property type="protein sequence ID" value="PAN10108.1"/>
    <property type="molecule type" value="Genomic_DNA"/>
</dbReference>
<sequence>MGRSRDRTPSPPLHRHCGRARTSPPATPPTPATPATSSGSSSPERNEHVQEAVQQHISSLNDILLNLVNPMGRNALMQVGEEIAHYLRVEIQNTKELLLTTSQNADKLRDIIKRTSEMNYQLFLSRLPPVQGNNAHGHGLTNELESTGSGNQAMNIRGTAPENTRRSIICRLCYSRGACMLMLPCRHICACKSCEVILTHCPICVSPKASAAAVKFV</sequence>
<dbReference type="Pfam" id="PF13920">
    <property type="entry name" value="zf-C3HC4_3"/>
    <property type="match status" value="1"/>
</dbReference>
<dbReference type="AlphaFoldDB" id="A0A2S3GWW0"/>
<gene>
    <name evidence="7" type="ORF">PAHAL_2G072200</name>
</gene>
<dbReference type="InterPro" id="IPR013083">
    <property type="entry name" value="Znf_RING/FYVE/PHD"/>
</dbReference>
<evidence type="ECO:0000259" key="6">
    <source>
        <dbReference type="PROSITE" id="PS50089"/>
    </source>
</evidence>
<keyword evidence="1" id="KW-0479">Metal-binding</keyword>
<dbReference type="Gramene" id="PAN10108">
    <property type="protein sequence ID" value="PAN10108"/>
    <property type="gene ID" value="PAHAL_2G072200"/>
</dbReference>
<keyword evidence="2 4" id="KW-0863">Zinc-finger</keyword>
<proteinExistence type="predicted"/>
<organism evidence="7">
    <name type="scientific">Panicum hallii</name>
    <dbReference type="NCBI Taxonomy" id="206008"/>
    <lineage>
        <taxon>Eukaryota</taxon>
        <taxon>Viridiplantae</taxon>
        <taxon>Streptophyta</taxon>
        <taxon>Embryophyta</taxon>
        <taxon>Tracheophyta</taxon>
        <taxon>Spermatophyta</taxon>
        <taxon>Magnoliopsida</taxon>
        <taxon>Liliopsida</taxon>
        <taxon>Poales</taxon>
        <taxon>Poaceae</taxon>
        <taxon>PACMAD clade</taxon>
        <taxon>Panicoideae</taxon>
        <taxon>Panicodae</taxon>
        <taxon>Paniceae</taxon>
        <taxon>Panicinae</taxon>
        <taxon>Panicum</taxon>
        <taxon>Panicum sect. Panicum</taxon>
    </lineage>
</organism>
<keyword evidence="3" id="KW-0862">Zinc</keyword>
<dbReference type="GO" id="GO:0008270">
    <property type="term" value="F:zinc ion binding"/>
    <property type="evidence" value="ECO:0007669"/>
    <property type="project" value="UniProtKB-KW"/>
</dbReference>
<protein>
    <recommendedName>
        <fullName evidence="6">RING-type domain-containing protein</fullName>
    </recommendedName>
</protein>
<feature type="region of interest" description="Disordered" evidence="5">
    <location>
        <begin position="1"/>
        <end position="48"/>
    </location>
</feature>
<evidence type="ECO:0000256" key="2">
    <source>
        <dbReference type="ARBA" id="ARBA00022771"/>
    </source>
</evidence>
<accession>A0A2S3GWW0</accession>
<reference evidence="7" key="1">
    <citation type="submission" date="2018-04" db="EMBL/GenBank/DDBJ databases">
        <title>WGS assembly of Panicum hallii.</title>
        <authorList>
            <person name="Lovell J."/>
            <person name="Jenkins J."/>
            <person name="Lowry D."/>
            <person name="Mamidi S."/>
            <person name="Sreedasyam A."/>
            <person name="Weng X."/>
            <person name="Barry K."/>
            <person name="Bonette J."/>
            <person name="Campitelli B."/>
            <person name="Daum C."/>
            <person name="Gordon S."/>
            <person name="Gould B."/>
            <person name="Lipzen A."/>
            <person name="Macqueen A."/>
            <person name="Palacio-Mejia J."/>
            <person name="Plott C."/>
            <person name="Shakirov E."/>
            <person name="Shu S."/>
            <person name="Yoshinaga Y."/>
            <person name="Zane M."/>
            <person name="Rokhsar D."/>
            <person name="Grimwood J."/>
            <person name="Schmutz J."/>
            <person name="Juenger T."/>
        </authorList>
    </citation>
    <scope>NUCLEOTIDE SEQUENCE [LARGE SCALE GENOMIC DNA]</scope>
    <source>
        <strain evidence="7">FIL2</strain>
    </source>
</reference>
<evidence type="ECO:0000256" key="4">
    <source>
        <dbReference type="PROSITE-ProRule" id="PRU00175"/>
    </source>
</evidence>
<evidence type="ECO:0000256" key="1">
    <source>
        <dbReference type="ARBA" id="ARBA00022723"/>
    </source>
</evidence>
<feature type="domain" description="RING-type" evidence="6">
    <location>
        <begin position="170"/>
        <end position="204"/>
    </location>
</feature>
<name>A0A2S3GWW0_9POAL</name>
<dbReference type="GO" id="GO:0004842">
    <property type="term" value="F:ubiquitin-protein transferase activity"/>
    <property type="evidence" value="ECO:0007669"/>
    <property type="project" value="TreeGrafter"/>
</dbReference>